<keyword evidence="2" id="KW-1185">Reference proteome</keyword>
<organism evidence="1 2">
    <name type="scientific">Gossypium arboreum</name>
    <name type="common">Tree cotton</name>
    <name type="synonym">Gossypium nanking</name>
    <dbReference type="NCBI Taxonomy" id="29729"/>
    <lineage>
        <taxon>Eukaryota</taxon>
        <taxon>Viridiplantae</taxon>
        <taxon>Streptophyta</taxon>
        <taxon>Embryophyta</taxon>
        <taxon>Tracheophyta</taxon>
        <taxon>Spermatophyta</taxon>
        <taxon>Magnoliopsida</taxon>
        <taxon>eudicotyledons</taxon>
        <taxon>Gunneridae</taxon>
        <taxon>Pentapetalae</taxon>
        <taxon>rosids</taxon>
        <taxon>malvids</taxon>
        <taxon>Malvales</taxon>
        <taxon>Malvaceae</taxon>
        <taxon>Malvoideae</taxon>
        <taxon>Gossypium</taxon>
    </lineage>
</organism>
<sequence length="112" mass="12633">MKSTSRYIGTSGMNDTLIWLRLWYRYSGISYLDLATGHGIDMRKKIKASSDLGIIGNIIVNMCKGGKLALQMAYFCPHSQYAPHGLTHERVTGHVAQVSILPQWYTAYHTRV</sequence>
<evidence type="ECO:0000313" key="2">
    <source>
        <dbReference type="Proteomes" id="UP000032142"/>
    </source>
</evidence>
<protein>
    <submittedName>
        <fullName evidence="1">Protein gp29</fullName>
    </submittedName>
</protein>
<reference evidence="2" key="1">
    <citation type="submission" date="2014-09" db="EMBL/GenBank/DDBJ databases">
        <authorList>
            <person name="Mudge J."/>
            <person name="Ramaraj T."/>
            <person name="Lindquist I.E."/>
            <person name="Bharti A.K."/>
            <person name="Sundararajan A."/>
            <person name="Cameron C.T."/>
            <person name="Woodward J.E."/>
            <person name="May G.D."/>
            <person name="Brubaker C."/>
            <person name="Broadhvest J."/>
            <person name="Wilkins T.A."/>
        </authorList>
    </citation>
    <scope>NUCLEOTIDE SEQUENCE</scope>
    <source>
        <strain evidence="2">cv. AKA8401</strain>
    </source>
</reference>
<accession>A0A0B0Q0Z6</accession>
<dbReference type="AlphaFoldDB" id="A0A0B0Q0Z6"/>
<proteinExistence type="predicted"/>
<name>A0A0B0Q0Z6_GOSAR</name>
<evidence type="ECO:0000313" key="1">
    <source>
        <dbReference type="EMBL" id="KHG29441.1"/>
    </source>
</evidence>
<dbReference type="Proteomes" id="UP000032142">
    <property type="component" value="Unassembled WGS sequence"/>
</dbReference>
<gene>
    <name evidence="1" type="ORF">F383_09013</name>
</gene>
<dbReference type="EMBL" id="KN449878">
    <property type="protein sequence ID" value="KHG29441.1"/>
    <property type="molecule type" value="Genomic_DNA"/>
</dbReference>